<evidence type="ECO:0000256" key="4">
    <source>
        <dbReference type="ARBA" id="ARBA00022821"/>
    </source>
</evidence>
<evidence type="ECO:0000313" key="7">
    <source>
        <dbReference type="Proteomes" id="UP000000768"/>
    </source>
</evidence>
<feature type="signal peptide" evidence="5">
    <location>
        <begin position="1"/>
        <end position="24"/>
    </location>
</feature>
<keyword evidence="3" id="KW-0295">Fungicide</keyword>
<dbReference type="OMA" id="VACWCYY"/>
<evidence type="ECO:0000256" key="5">
    <source>
        <dbReference type="SAM" id="SignalP"/>
    </source>
</evidence>
<organism evidence="6 7">
    <name type="scientific">Sorghum bicolor</name>
    <name type="common">Sorghum</name>
    <name type="synonym">Sorghum vulgare</name>
    <dbReference type="NCBI Taxonomy" id="4558"/>
    <lineage>
        <taxon>Eukaryota</taxon>
        <taxon>Viridiplantae</taxon>
        <taxon>Streptophyta</taxon>
        <taxon>Embryophyta</taxon>
        <taxon>Tracheophyta</taxon>
        <taxon>Spermatophyta</taxon>
        <taxon>Magnoliopsida</taxon>
        <taxon>Liliopsida</taxon>
        <taxon>Poales</taxon>
        <taxon>Poaceae</taxon>
        <taxon>PACMAD clade</taxon>
        <taxon>Panicoideae</taxon>
        <taxon>Andropogonodae</taxon>
        <taxon>Andropogoneae</taxon>
        <taxon>Sorghinae</taxon>
        <taxon>Sorghum</taxon>
    </lineage>
</organism>
<evidence type="ECO:0000256" key="3">
    <source>
        <dbReference type="ARBA" id="ARBA00022577"/>
    </source>
</evidence>
<accession>A0A1Z5RQ03</accession>
<sequence length="103" mass="11056">MSMRTYHGALLLVLALVMAMLSTGICIGTTPVPVSAPTASREYPDDHHCWKLLSSSGCDQKACNANCFVKLKGDGLCTRVIGRVQGSVACWCYYPCMLSPSPV</sequence>
<dbReference type="GO" id="GO:0031640">
    <property type="term" value="P:killing of cells of another organism"/>
    <property type="evidence" value="ECO:0007669"/>
    <property type="project" value="UniProtKB-KW"/>
</dbReference>
<dbReference type="PANTHER" id="PTHR33830">
    <property type="entry name" value="DEFENSIN-LIKE PROTEIN 184-RELATED"/>
    <property type="match status" value="1"/>
</dbReference>
<dbReference type="AlphaFoldDB" id="A0A1Z5RQ03"/>
<dbReference type="PANTHER" id="PTHR33830:SF3">
    <property type="entry name" value="DEFENSIN-LIKE PROTEIN 127-RELATED"/>
    <property type="match status" value="1"/>
</dbReference>
<name>A0A1Z5RQ03_SORBI</name>
<keyword evidence="2" id="KW-0929">Antimicrobial</keyword>
<dbReference type="Proteomes" id="UP000000768">
    <property type="component" value="Chromosome 4"/>
</dbReference>
<keyword evidence="7" id="KW-1185">Reference proteome</keyword>
<evidence type="ECO:0008006" key="8">
    <source>
        <dbReference type="Google" id="ProtNLM"/>
    </source>
</evidence>
<evidence type="ECO:0000256" key="1">
    <source>
        <dbReference type="ARBA" id="ARBA00006722"/>
    </source>
</evidence>
<dbReference type="InterPro" id="IPR010851">
    <property type="entry name" value="DEFL"/>
</dbReference>
<dbReference type="GO" id="GO:0050832">
    <property type="term" value="P:defense response to fungus"/>
    <property type="evidence" value="ECO:0007669"/>
    <property type="project" value="UniProtKB-KW"/>
</dbReference>
<dbReference type="InParanoid" id="A0A1Z5RQ03"/>
<evidence type="ECO:0000256" key="2">
    <source>
        <dbReference type="ARBA" id="ARBA00022529"/>
    </source>
</evidence>
<keyword evidence="4" id="KW-0611">Plant defense</keyword>
<proteinExistence type="inferred from homology"/>
<dbReference type="EMBL" id="CM000763">
    <property type="protein sequence ID" value="OQU85814.1"/>
    <property type="molecule type" value="Genomic_DNA"/>
</dbReference>
<gene>
    <name evidence="6" type="ORF">SORBI_3004G316400</name>
</gene>
<dbReference type="Gramene" id="OQU85814">
    <property type="protein sequence ID" value="OQU85814"/>
    <property type="gene ID" value="SORBI_3004G316400"/>
</dbReference>
<reference evidence="7" key="2">
    <citation type="journal article" date="2018" name="Plant J.">
        <title>The Sorghum bicolor reference genome: improved assembly, gene annotations, a transcriptome atlas, and signatures of genome organization.</title>
        <authorList>
            <person name="McCormick R.F."/>
            <person name="Truong S.K."/>
            <person name="Sreedasyam A."/>
            <person name="Jenkins J."/>
            <person name="Shu S."/>
            <person name="Sims D."/>
            <person name="Kennedy M."/>
            <person name="Amirebrahimi M."/>
            <person name="Weers B.D."/>
            <person name="McKinley B."/>
            <person name="Mattison A."/>
            <person name="Morishige D.T."/>
            <person name="Grimwood J."/>
            <person name="Schmutz J."/>
            <person name="Mullet J.E."/>
        </authorList>
    </citation>
    <scope>NUCLEOTIDE SEQUENCE [LARGE SCALE GENOMIC DNA]</scope>
    <source>
        <strain evidence="7">cv. BTx623</strain>
    </source>
</reference>
<evidence type="ECO:0000313" key="6">
    <source>
        <dbReference type="EMBL" id="OQU85814.1"/>
    </source>
</evidence>
<dbReference type="Pfam" id="PF07333">
    <property type="entry name" value="SLR1-BP"/>
    <property type="match status" value="1"/>
</dbReference>
<feature type="chain" id="PRO_5012487231" description="Knottin scorpion toxin-like domain-containing protein" evidence="5">
    <location>
        <begin position="25"/>
        <end position="103"/>
    </location>
</feature>
<reference evidence="6 7" key="1">
    <citation type="journal article" date="2009" name="Nature">
        <title>The Sorghum bicolor genome and the diversification of grasses.</title>
        <authorList>
            <person name="Paterson A.H."/>
            <person name="Bowers J.E."/>
            <person name="Bruggmann R."/>
            <person name="Dubchak I."/>
            <person name="Grimwood J."/>
            <person name="Gundlach H."/>
            <person name="Haberer G."/>
            <person name="Hellsten U."/>
            <person name="Mitros T."/>
            <person name="Poliakov A."/>
            <person name="Schmutz J."/>
            <person name="Spannagl M."/>
            <person name="Tang H."/>
            <person name="Wang X."/>
            <person name="Wicker T."/>
            <person name="Bharti A.K."/>
            <person name="Chapman J."/>
            <person name="Feltus F.A."/>
            <person name="Gowik U."/>
            <person name="Grigoriev I.V."/>
            <person name="Lyons E."/>
            <person name="Maher C.A."/>
            <person name="Martis M."/>
            <person name="Narechania A."/>
            <person name="Otillar R.P."/>
            <person name="Penning B.W."/>
            <person name="Salamov A.A."/>
            <person name="Wang Y."/>
            <person name="Zhang L."/>
            <person name="Carpita N.C."/>
            <person name="Freeling M."/>
            <person name="Gingle A.R."/>
            <person name="Hash C.T."/>
            <person name="Keller B."/>
            <person name="Klein P."/>
            <person name="Kresovich S."/>
            <person name="McCann M.C."/>
            <person name="Ming R."/>
            <person name="Peterson D.G."/>
            <person name="Mehboob-ur-Rahman"/>
            <person name="Ware D."/>
            <person name="Westhoff P."/>
            <person name="Mayer K.F."/>
            <person name="Messing J."/>
            <person name="Rokhsar D.S."/>
        </authorList>
    </citation>
    <scope>NUCLEOTIDE SEQUENCE [LARGE SCALE GENOMIC DNA]</scope>
    <source>
        <strain evidence="7">cv. BTx623</strain>
    </source>
</reference>
<keyword evidence="5" id="KW-0732">Signal</keyword>
<comment type="similarity">
    <text evidence="1">Belongs to the DEFL family.</text>
</comment>
<protein>
    <recommendedName>
        <fullName evidence="8">Knottin scorpion toxin-like domain-containing protein</fullName>
    </recommendedName>
</protein>